<keyword evidence="2" id="KW-0808">Transferase</keyword>
<gene>
    <name evidence="7" type="ORF">CIK84_06015</name>
</gene>
<name>A0A2N7S4W4_9MICC</name>
<dbReference type="InterPro" id="IPR021520">
    <property type="entry name" value="Stealth_CR2"/>
</dbReference>
<dbReference type="GO" id="GO:0000271">
    <property type="term" value="P:polysaccharide biosynthetic process"/>
    <property type="evidence" value="ECO:0007669"/>
    <property type="project" value="UniProtKB-KW"/>
</dbReference>
<sequence>MLLVRWTRIPVGQLPSIQAIRNLNIEGSRAVASTNGINFELDPVRHITSVSKGSWQRLSSELKSAGYELTSLPSSVVSYGSLGVWSVQKADTTPKKTRMRNAGLGALWAVYPNDDPVVPDVQDFMGPVDAVYTWVDSEDPEWRASYPEFDASIPAGNSHSSNRDLARYTSRDELKYSLRSLELNAPWIRKIYLVTAGQAPDWLDTTDTNLVLVDHSEIFDDPETSLPTFNSHAIETQLCNIQGLSEHFIYVNDDIFFGSPLSPNVFFTGQGHVKYSLANAHHSEASNPQLAVNLAAQKNSELLQAHYGRNSSLKFRHVAHTQRKRIHKFIREAFSKEVEATAHQKFRHEDDISVPSSLAHYVAAAEGIGVPVVADYTYIDLGHKHLSMVLFRLIRGRLRQMFCLNEVSSVEANEKQGRLAKRVLGCLFPYRSS</sequence>
<feature type="domain" description="Stealth protein CR1 conserved region 1" evidence="5">
    <location>
        <begin position="127"/>
        <end position="146"/>
    </location>
</feature>
<evidence type="ECO:0000259" key="6">
    <source>
        <dbReference type="Pfam" id="PF17102"/>
    </source>
</evidence>
<evidence type="ECO:0000313" key="8">
    <source>
        <dbReference type="Proteomes" id="UP000235739"/>
    </source>
</evidence>
<dbReference type="PANTHER" id="PTHR24045">
    <property type="match status" value="1"/>
</dbReference>
<reference evidence="7 8" key="1">
    <citation type="journal article" date="2017" name="Elife">
        <title>Extensive horizontal gene transfer in cheese-associated bacteria.</title>
        <authorList>
            <person name="Bonham K.S."/>
            <person name="Wolfe B.E."/>
            <person name="Dutton R.J."/>
        </authorList>
    </citation>
    <scope>NUCLEOTIDE SEQUENCE [LARGE SCALE GENOMIC DNA]</scope>
    <source>
        <strain evidence="7 8">JB182</strain>
    </source>
</reference>
<dbReference type="GO" id="GO:0016772">
    <property type="term" value="F:transferase activity, transferring phosphorus-containing groups"/>
    <property type="evidence" value="ECO:0007669"/>
    <property type="project" value="InterPro"/>
</dbReference>
<evidence type="ECO:0000256" key="3">
    <source>
        <dbReference type="ARBA" id="ARBA00023169"/>
    </source>
</evidence>
<dbReference type="Proteomes" id="UP000235739">
    <property type="component" value="Unassembled WGS sequence"/>
</dbReference>
<accession>A0A2N7S4W4</accession>
<protein>
    <recommendedName>
        <fullName evidence="9">Capsular polysaccharide phosphotransferase SacB</fullName>
    </recommendedName>
</protein>
<organism evidence="7 8">
    <name type="scientific">Glutamicibacter arilaitensis</name>
    <dbReference type="NCBI Taxonomy" id="256701"/>
    <lineage>
        <taxon>Bacteria</taxon>
        <taxon>Bacillati</taxon>
        <taxon>Actinomycetota</taxon>
        <taxon>Actinomycetes</taxon>
        <taxon>Micrococcales</taxon>
        <taxon>Micrococcaceae</taxon>
        <taxon>Glutamicibacter</taxon>
    </lineage>
</organism>
<dbReference type="EMBL" id="PNQX01000001">
    <property type="protein sequence ID" value="PMQ21127.1"/>
    <property type="molecule type" value="Genomic_DNA"/>
</dbReference>
<evidence type="ECO:0000259" key="5">
    <source>
        <dbReference type="Pfam" id="PF17101"/>
    </source>
</evidence>
<evidence type="ECO:0000256" key="2">
    <source>
        <dbReference type="ARBA" id="ARBA00022679"/>
    </source>
</evidence>
<comment type="caution">
    <text evidence="7">The sequence shown here is derived from an EMBL/GenBank/DDBJ whole genome shotgun (WGS) entry which is preliminary data.</text>
</comment>
<comment type="similarity">
    <text evidence="1">Belongs to the stealth family.</text>
</comment>
<dbReference type="AlphaFoldDB" id="A0A2N7S4W4"/>
<feature type="domain" description="Stealth protein CR3 conserved region 3" evidence="6">
    <location>
        <begin position="317"/>
        <end position="363"/>
    </location>
</feature>
<dbReference type="Pfam" id="PF17101">
    <property type="entry name" value="Stealth_CR1"/>
    <property type="match status" value="1"/>
</dbReference>
<feature type="domain" description="Stealth protein CR2 conserved region 2" evidence="4">
    <location>
        <begin position="167"/>
        <end position="272"/>
    </location>
</feature>
<dbReference type="Pfam" id="PF11380">
    <property type="entry name" value="Stealth_CR2"/>
    <property type="match status" value="1"/>
</dbReference>
<keyword evidence="3" id="KW-0270">Exopolysaccharide synthesis</keyword>
<evidence type="ECO:0008006" key="9">
    <source>
        <dbReference type="Google" id="ProtNLM"/>
    </source>
</evidence>
<dbReference type="Pfam" id="PF17102">
    <property type="entry name" value="Stealth_CR3"/>
    <property type="match status" value="1"/>
</dbReference>
<evidence type="ECO:0000256" key="1">
    <source>
        <dbReference type="ARBA" id="ARBA00007583"/>
    </source>
</evidence>
<evidence type="ECO:0000259" key="4">
    <source>
        <dbReference type="Pfam" id="PF11380"/>
    </source>
</evidence>
<dbReference type="PANTHER" id="PTHR24045:SF0">
    <property type="entry name" value="N-ACETYLGLUCOSAMINE-1-PHOSPHOTRANSFERASE SUBUNITS ALPHA_BETA"/>
    <property type="match status" value="1"/>
</dbReference>
<dbReference type="InterPro" id="IPR047141">
    <property type="entry name" value="Stealth"/>
</dbReference>
<dbReference type="InterPro" id="IPR031358">
    <property type="entry name" value="Stealth_CR1"/>
</dbReference>
<evidence type="ECO:0000313" key="7">
    <source>
        <dbReference type="EMBL" id="PMQ21127.1"/>
    </source>
</evidence>
<proteinExistence type="inferred from homology"/>
<dbReference type="InterPro" id="IPR031357">
    <property type="entry name" value="Stealth_CR3"/>
</dbReference>